<feature type="compositionally biased region" description="Low complexity" evidence="1">
    <location>
        <begin position="402"/>
        <end position="431"/>
    </location>
</feature>
<reference evidence="2 3" key="1">
    <citation type="submission" date="2019-01" db="EMBL/GenBank/DDBJ databases">
        <title>Nuclear Genome Assembly of the Microalgal Biofuel strain Nannochloropsis salina CCMP1776.</title>
        <authorList>
            <person name="Hovde B."/>
        </authorList>
    </citation>
    <scope>NUCLEOTIDE SEQUENCE [LARGE SCALE GENOMIC DNA]</scope>
    <source>
        <strain evidence="2 3">CCMP1776</strain>
    </source>
</reference>
<feature type="compositionally biased region" description="Low complexity" evidence="1">
    <location>
        <begin position="13"/>
        <end position="24"/>
    </location>
</feature>
<dbReference type="EMBL" id="SDOX01000145">
    <property type="protein sequence ID" value="TFJ80921.1"/>
    <property type="molecule type" value="Genomic_DNA"/>
</dbReference>
<evidence type="ECO:0000313" key="3">
    <source>
        <dbReference type="Proteomes" id="UP000355283"/>
    </source>
</evidence>
<dbReference type="Proteomes" id="UP000355283">
    <property type="component" value="Unassembled WGS sequence"/>
</dbReference>
<evidence type="ECO:0000313" key="2">
    <source>
        <dbReference type="EMBL" id="TFJ80921.1"/>
    </source>
</evidence>
<accession>A0A4D9CP32</accession>
<evidence type="ECO:0000256" key="1">
    <source>
        <dbReference type="SAM" id="MobiDB-lite"/>
    </source>
</evidence>
<sequence>MYLWGRGASADIPSSPSSSSSLSSTWDEGDLRSRYTLEYWEELYGRLHHARDPRSFDQEEVVRIVRLIAQLLMLGEGMEDERMFEFFGQRNLLPAFCQMAGKREGGAGRGGREGGGVRGLLSLLGLVEARRTLEGERGAGVEREGGRKGGREGREEKKERRLSLESIHEAEEDRWIDEEGGGPGGREEEGEEREALFDDDALGEGEDGLLEAFAVGNEGEEGAEGGAEERGEEGGEEGGGGGMGRRKEVRVNVLGYRVKSRSSLRCRKGRLRRGAVDLRREEVGDTLLSLVEAAAGMGGRAAGEQVREEPVDDDDFLLSLLNLDLPQRLALSRGLDGGRKGGREREEEGGREGGREREEEGGREGGRERAEEGGREGGREGEQLEIFPCRLLPDWQKPFPRPYSSPSSSSSSLPSLPPSSRSSSPPSFFHLPPFPSPLEEHASLLHLLQQQRKHLRQQKERGSPGEEEKCIVLLIDGGFLFLLDAGR</sequence>
<feature type="region of interest" description="Disordered" evidence="1">
    <location>
        <begin position="137"/>
        <end position="194"/>
    </location>
</feature>
<feature type="region of interest" description="Disordered" evidence="1">
    <location>
        <begin position="1"/>
        <end position="27"/>
    </location>
</feature>
<protein>
    <submittedName>
        <fullName evidence="2">Uncharacterized protein</fullName>
    </submittedName>
</protein>
<gene>
    <name evidence="2" type="ORF">NSK_007564</name>
</gene>
<dbReference type="AlphaFoldDB" id="A0A4D9CP32"/>
<feature type="compositionally biased region" description="Basic and acidic residues" evidence="1">
    <location>
        <begin position="336"/>
        <end position="382"/>
    </location>
</feature>
<feature type="region of interest" description="Disordered" evidence="1">
    <location>
        <begin position="219"/>
        <end position="246"/>
    </location>
</feature>
<feature type="compositionally biased region" description="Basic and acidic residues" evidence="1">
    <location>
        <begin position="137"/>
        <end position="173"/>
    </location>
</feature>
<keyword evidence="3" id="KW-1185">Reference proteome</keyword>
<comment type="caution">
    <text evidence="2">The sequence shown here is derived from an EMBL/GenBank/DDBJ whole genome shotgun (WGS) entry which is preliminary data.</text>
</comment>
<feature type="region of interest" description="Disordered" evidence="1">
    <location>
        <begin position="398"/>
        <end position="436"/>
    </location>
</feature>
<organism evidence="2 3">
    <name type="scientific">Nannochloropsis salina CCMP1776</name>
    <dbReference type="NCBI Taxonomy" id="1027361"/>
    <lineage>
        <taxon>Eukaryota</taxon>
        <taxon>Sar</taxon>
        <taxon>Stramenopiles</taxon>
        <taxon>Ochrophyta</taxon>
        <taxon>Eustigmatophyceae</taxon>
        <taxon>Eustigmatales</taxon>
        <taxon>Monodopsidaceae</taxon>
        <taxon>Microchloropsis</taxon>
        <taxon>Microchloropsis salina</taxon>
    </lineage>
</organism>
<dbReference type="OrthoDB" id="10529379at2759"/>
<proteinExistence type="predicted"/>
<name>A0A4D9CP32_9STRA</name>
<feature type="region of interest" description="Disordered" evidence="1">
    <location>
        <begin position="332"/>
        <end position="383"/>
    </location>
</feature>